<sequence length="172" mass="20258">MFSYNDLMVIASKCEMFHLSNVVIINKDEVLPEKAIDSFKTAISLEAVLKALPNVKTFRYWLPKNSLNIITTKTDKELLKIPHFLNLDKFEIIQIPDIFDIKSFYGYIKENKKTKIDLHFSDQTSNEYKTQLQTIVDEILETEKRDYKVPRIVFSPMAYSSFNKMDDLYRQN</sequence>
<accession>A0A914P4D1</accession>
<evidence type="ECO:0000313" key="1">
    <source>
        <dbReference type="Proteomes" id="UP000887578"/>
    </source>
</evidence>
<dbReference type="Proteomes" id="UP000887578">
    <property type="component" value="Unplaced"/>
</dbReference>
<protein>
    <submittedName>
        <fullName evidence="2">Uncharacterized protein</fullName>
    </submittedName>
</protein>
<organism evidence="1 2">
    <name type="scientific">Panagrolaimus davidi</name>
    <dbReference type="NCBI Taxonomy" id="227884"/>
    <lineage>
        <taxon>Eukaryota</taxon>
        <taxon>Metazoa</taxon>
        <taxon>Ecdysozoa</taxon>
        <taxon>Nematoda</taxon>
        <taxon>Chromadorea</taxon>
        <taxon>Rhabditida</taxon>
        <taxon>Tylenchina</taxon>
        <taxon>Panagrolaimomorpha</taxon>
        <taxon>Panagrolaimoidea</taxon>
        <taxon>Panagrolaimidae</taxon>
        <taxon>Panagrolaimus</taxon>
    </lineage>
</organism>
<dbReference type="AlphaFoldDB" id="A0A914P4D1"/>
<proteinExistence type="predicted"/>
<dbReference type="WBParaSite" id="PDA_v2.g12176.t1">
    <property type="protein sequence ID" value="PDA_v2.g12176.t1"/>
    <property type="gene ID" value="PDA_v2.g12176"/>
</dbReference>
<evidence type="ECO:0000313" key="2">
    <source>
        <dbReference type="WBParaSite" id="PDA_v2.g12176.t1"/>
    </source>
</evidence>
<keyword evidence="1" id="KW-1185">Reference proteome</keyword>
<reference evidence="2" key="1">
    <citation type="submission" date="2022-11" db="UniProtKB">
        <authorList>
            <consortium name="WormBaseParasite"/>
        </authorList>
    </citation>
    <scope>IDENTIFICATION</scope>
</reference>
<name>A0A914P4D1_9BILA</name>